<dbReference type="GO" id="GO:0005811">
    <property type="term" value="C:lipid droplet"/>
    <property type="evidence" value="ECO:0007669"/>
    <property type="project" value="InterPro"/>
</dbReference>
<name>A0A0J9X5D5_GEOCN</name>
<dbReference type="InterPro" id="IPR008930">
    <property type="entry name" value="Terpenoid_cyclase/PrenylTrfase"/>
</dbReference>
<dbReference type="InterPro" id="IPR002365">
    <property type="entry name" value="Terpene_synthase_CS"/>
</dbReference>
<evidence type="ECO:0000256" key="3">
    <source>
        <dbReference type="ARBA" id="ARBA00022737"/>
    </source>
</evidence>
<comment type="similarity">
    <text evidence="1 7">Belongs to the terpene cyclase/mutase family.</text>
</comment>
<dbReference type="EMBL" id="CCBN010000003">
    <property type="protein sequence ID" value="CDO52417.1"/>
    <property type="molecule type" value="Genomic_DNA"/>
</dbReference>
<dbReference type="AlphaFoldDB" id="A0A0J9X5D5"/>
<evidence type="ECO:0000256" key="7">
    <source>
        <dbReference type="RuleBase" id="RU362003"/>
    </source>
</evidence>
<dbReference type="GO" id="GO:0000250">
    <property type="term" value="F:lanosterol synthase activity"/>
    <property type="evidence" value="ECO:0007669"/>
    <property type="project" value="UniProtKB-ARBA"/>
</dbReference>
<dbReference type="SUPFAM" id="SSF48239">
    <property type="entry name" value="Terpenoid cyclases/Protein prenyltransferases"/>
    <property type="match status" value="2"/>
</dbReference>
<dbReference type="Pfam" id="PF13243">
    <property type="entry name" value="SQHop_cyclase_C"/>
    <property type="match status" value="1"/>
</dbReference>
<proteinExistence type="inferred from homology"/>
<gene>
    <name evidence="10" type="ORF">BN980_GECA03s01572g</name>
</gene>
<evidence type="ECO:0000256" key="5">
    <source>
        <dbReference type="ARBA" id="ARBA00023098"/>
    </source>
</evidence>
<dbReference type="InterPro" id="IPR032696">
    <property type="entry name" value="SQ_cyclase_C"/>
</dbReference>
<dbReference type="Proteomes" id="UP000242525">
    <property type="component" value="Unassembled WGS sequence"/>
</dbReference>
<comment type="caution">
    <text evidence="10">The sequence shown here is derived from an EMBL/GenBank/DDBJ whole genome shotgun (WGS) entry which is preliminary data.</text>
</comment>
<dbReference type="InterPro" id="IPR032697">
    <property type="entry name" value="SQ_cyclase_N"/>
</dbReference>
<feature type="domain" description="Squalene cyclase N-terminal" evidence="9">
    <location>
        <begin position="81"/>
        <end position="363"/>
    </location>
</feature>
<evidence type="ECO:0000256" key="1">
    <source>
        <dbReference type="ARBA" id="ARBA00009755"/>
    </source>
</evidence>
<dbReference type="SFLD" id="SFLDG01016">
    <property type="entry name" value="Prenyltransferase_Like_2"/>
    <property type="match status" value="1"/>
</dbReference>
<evidence type="ECO:0000259" key="8">
    <source>
        <dbReference type="Pfam" id="PF13243"/>
    </source>
</evidence>
<evidence type="ECO:0000313" key="11">
    <source>
        <dbReference type="Proteomes" id="UP000242525"/>
    </source>
</evidence>
<dbReference type="Gene3D" id="6.20.120.20">
    <property type="match status" value="1"/>
</dbReference>
<dbReference type="PANTHER" id="PTHR11764">
    <property type="entry name" value="TERPENE CYCLASE/MUTASE FAMILY MEMBER"/>
    <property type="match status" value="1"/>
</dbReference>
<protein>
    <recommendedName>
        <fullName evidence="7">Terpene cyclase/mutase family member</fullName>
        <ecNumber evidence="7">5.4.99.-</ecNumber>
    </recommendedName>
</protein>
<organism evidence="10 11">
    <name type="scientific">Geotrichum candidum</name>
    <name type="common">Oospora lactis</name>
    <name type="synonym">Dipodascus geotrichum</name>
    <dbReference type="NCBI Taxonomy" id="1173061"/>
    <lineage>
        <taxon>Eukaryota</taxon>
        <taxon>Fungi</taxon>
        <taxon>Dikarya</taxon>
        <taxon>Ascomycota</taxon>
        <taxon>Saccharomycotina</taxon>
        <taxon>Dipodascomycetes</taxon>
        <taxon>Dipodascales</taxon>
        <taxon>Dipodascaceae</taxon>
        <taxon>Geotrichum</taxon>
    </lineage>
</organism>
<dbReference type="InterPro" id="IPR018333">
    <property type="entry name" value="Squalene_cyclase"/>
</dbReference>
<dbReference type="GO" id="GO:0006696">
    <property type="term" value="P:ergosterol biosynthetic process"/>
    <property type="evidence" value="ECO:0007669"/>
    <property type="project" value="TreeGrafter"/>
</dbReference>
<evidence type="ECO:0000256" key="2">
    <source>
        <dbReference type="ARBA" id="ARBA00022516"/>
    </source>
</evidence>
<dbReference type="PANTHER" id="PTHR11764:SF20">
    <property type="entry name" value="LANOSTEROL SYNTHASE"/>
    <property type="match status" value="1"/>
</dbReference>
<keyword evidence="11" id="KW-1185">Reference proteome</keyword>
<evidence type="ECO:0000256" key="4">
    <source>
        <dbReference type="ARBA" id="ARBA00022955"/>
    </source>
</evidence>
<dbReference type="Gene3D" id="1.50.10.20">
    <property type="match status" value="2"/>
</dbReference>
<sequence>MTTSDGFVFPADRYGLPKTDHTRWRLKVDELGKQNWIYLRNDDHLTTDPPTEYTKYQLELDSFNPPKFPKSKTPFQSAVNAFRFLTHIQEDQGTFPCQYSGPMFLLIGYVVAKYFTGVPFSEEERIEIIRYIVNRAHPVDGGWGLHTYDKSTAFGTTINYVILRILGLDRDHPAIVKARKCLHLLGGAIGNPHWGKAYLAMLNIYDWEGVNPAPPELWMLPYAAPIHPGRWWVHTRAIYLPLGYLSANRVKMELNPLLRELREEIYTKPYDSIDFSKHRNTVCGVDLYYPHTKILDAANYCLVKYEKYLRPNWLLRRASNRVVDLVMKDLENTDYLAIAPISNALNAIVVFLEKGKDSPEFQRFIYRWPDFLYLMPEGLAMNGTNGVQVWDVGFALQYAVLIGLGAMPEFRDAIIKGYRFLTRSQFVEEAVEGSFRDKRVGGFPFSTQTQGFIVSDCTSEALKAIIMVQNLPGFEFLKEEFPEERMHKSIDIILGLQNRGSFHFGSFASYEKIKATTLMEALNPAEVFGNIMVEFPYVECTDSSVLGLFYFRKFYKYKSREIDQAISDAIKYIISCQNPDGSWYGSWGVCYTYAGMFAVEALATQGYTYANSEVVRKACDYLVARQEATDGGWAENLRSNEVFSYVRHTSSQPVQTSWALIALLLAKYPDTTVIKRGVKFLMDKQQPDGSFGYNHIEGVFNHSCGIEYPNYKFYFTMKAMGMYTLAYGDGPLD</sequence>
<dbReference type="GO" id="GO:0016104">
    <property type="term" value="P:triterpenoid biosynthetic process"/>
    <property type="evidence" value="ECO:0007669"/>
    <property type="project" value="InterPro"/>
</dbReference>
<dbReference type="EC" id="5.4.99.-" evidence="7"/>
<dbReference type="FunFam" id="1.50.10.20:FF:000003">
    <property type="entry name" value="Terpene cyclase/mutase family member"/>
    <property type="match status" value="1"/>
</dbReference>
<dbReference type="Pfam" id="PF13249">
    <property type="entry name" value="SQHop_cyclase_N"/>
    <property type="match status" value="1"/>
</dbReference>
<dbReference type="CDD" id="cd02892">
    <property type="entry name" value="SQCY_1"/>
    <property type="match status" value="1"/>
</dbReference>
<feature type="domain" description="Squalene cyclase C-terminal" evidence="8">
    <location>
        <begin position="389"/>
        <end position="723"/>
    </location>
</feature>
<keyword evidence="3" id="KW-0677">Repeat</keyword>
<dbReference type="STRING" id="1173061.A0A0J9X5D5"/>
<evidence type="ECO:0000256" key="6">
    <source>
        <dbReference type="ARBA" id="ARBA00023235"/>
    </source>
</evidence>
<evidence type="ECO:0000313" key="10">
    <source>
        <dbReference type="EMBL" id="CDO52417.1"/>
    </source>
</evidence>
<reference evidence="10" key="1">
    <citation type="submission" date="2014-03" db="EMBL/GenBank/DDBJ databases">
        <authorList>
            <person name="Casaregola S."/>
        </authorList>
    </citation>
    <scope>NUCLEOTIDE SEQUENCE [LARGE SCALE GENOMIC DNA]</scope>
    <source>
        <strain evidence="10">CLIB 918</strain>
    </source>
</reference>
<dbReference type="NCBIfam" id="TIGR01787">
    <property type="entry name" value="squalene_cyclas"/>
    <property type="match status" value="1"/>
</dbReference>
<keyword evidence="2" id="KW-0444">Lipid biosynthesis</keyword>
<dbReference type="PROSITE" id="PS01074">
    <property type="entry name" value="TERPENE_SYNTHASES"/>
    <property type="match status" value="1"/>
</dbReference>
<dbReference type="OrthoDB" id="21502at2759"/>
<keyword evidence="6 7" id="KW-0413">Isomerase</keyword>
<keyword evidence="5" id="KW-0443">Lipid metabolism</keyword>
<accession>A0A0J9X5D5</accession>
<evidence type="ECO:0000259" key="9">
    <source>
        <dbReference type="Pfam" id="PF13249"/>
    </source>
</evidence>
<keyword evidence="4" id="KW-0752">Steroid biosynthesis</keyword>